<feature type="transmembrane region" description="Helical" evidence="9">
    <location>
        <begin position="6"/>
        <end position="29"/>
    </location>
</feature>
<dbReference type="InterPro" id="IPR005828">
    <property type="entry name" value="MFS_sugar_transport-like"/>
</dbReference>
<dbReference type="PROSITE" id="PS50850">
    <property type="entry name" value="MFS"/>
    <property type="match status" value="1"/>
</dbReference>
<accession>A0A8H7PQC3</accession>
<dbReference type="SUPFAM" id="SSF103473">
    <property type="entry name" value="MFS general substrate transporter"/>
    <property type="match status" value="1"/>
</dbReference>
<dbReference type="FunFam" id="1.20.1250.20:FF:000134">
    <property type="entry name" value="MFS sugar transporter protein"/>
    <property type="match status" value="1"/>
</dbReference>
<dbReference type="PANTHER" id="PTHR48022:SF2">
    <property type="entry name" value="PLASTIDIC GLUCOSE TRANSPORTER 4"/>
    <property type="match status" value="1"/>
</dbReference>
<feature type="region of interest" description="Disordered" evidence="8">
    <location>
        <begin position="511"/>
        <end position="537"/>
    </location>
</feature>
<reference evidence="11" key="1">
    <citation type="submission" date="2020-12" db="EMBL/GenBank/DDBJ databases">
        <title>Metabolic potential, ecology and presence of endohyphal bacteria is reflected in genomic diversity of Mucoromycotina.</title>
        <authorList>
            <person name="Muszewska A."/>
            <person name="Okrasinska A."/>
            <person name="Steczkiewicz K."/>
            <person name="Drgas O."/>
            <person name="Orlowska M."/>
            <person name="Perlinska-Lenart U."/>
            <person name="Aleksandrzak-Piekarczyk T."/>
            <person name="Szatraj K."/>
            <person name="Zielenkiewicz U."/>
            <person name="Pilsyk S."/>
            <person name="Malc E."/>
            <person name="Mieczkowski P."/>
            <person name="Kruszewska J.S."/>
            <person name="Biernat P."/>
            <person name="Pawlowska J."/>
        </authorList>
    </citation>
    <scope>NUCLEOTIDE SEQUENCE</scope>
    <source>
        <strain evidence="11">WA0000051536</strain>
    </source>
</reference>
<dbReference type="EMBL" id="JAEPRA010000012">
    <property type="protein sequence ID" value="KAG2177619.1"/>
    <property type="molecule type" value="Genomic_DNA"/>
</dbReference>
<dbReference type="InterPro" id="IPR050360">
    <property type="entry name" value="MFS_Sugar_Transporters"/>
</dbReference>
<evidence type="ECO:0000259" key="10">
    <source>
        <dbReference type="PROSITE" id="PS50850"/>
    </source>
</evidence>
<dbReference type="Gene3D" id="1.20.1250.20">
    <property type="entry name" value="MFS general substrate transporter like domains"/>
    <property type="match status" value="1"/>
</dbReference>
<feature type="transmembrane region" description="Helical" evidence="9">
    <location>
        <begin position="359"/>
        <end position="380"/>
    </location>
</feature>
<evidence type="ECO:0000256" key="2">
    <source>
        <dbReference type="ARBA" id="ARBA00010992"/>
    </source>
</evidence>
<keyword evidence="5 9" id="KW-1133">Transmembrane helix</keyword>
<dbReference type="InterPro" id="IPR005829">
    <property type="entry name" value="Sugar_transporter_CS"/>
</dbReference>
<feature type="transmembrane region" description="Helical" evidence="9">
    <location>
        <begin position="88"/>
        <end position="105"/>
    </location>
</feature>
<comment type="caution">
    <text evidence="11">The sequence shown here is derived from an EMBL/GenBank/DDBJ whole genome shotgun (WGS) entry which is preliminary data.</text>
</comment>
<comment type="similarity">
    <text evidence="2 7">Belongs to the major facilitator superfamily. Sugar transporter (TC 2.A.1.1) family.</text>
</comment>
<comment type="subcellular location">
    <subcellularLocation>
        <location evidence="1">Membrane</location>
        <topology evidence="1">Multi-pass membrane protein</topology>
    </subcellularLocation>
</comment>
<evidence type="ECO:0000256" key="3">
    <source>
        <dbReference type="ARBA" id="ARBA00022448"/>
    </source>
</evidence>
<feature type="transmembrane region" description="Helical" evidence="9">
    <location>
        <begin position="138"/>
        <end position="159"/>
    </location>
</feature>
<evidence type="ECO:0000256" key="1">
    <source>
        <dbReference type="ARBA" id="ARBA00004141"/>
    </source>
</evidence>
<gene>
    <name evidence="11" type="ORF">INT44_008133</name>
</gene>
<evidence type="ECO:0000256" key="4">
    <source>
        <dbReference type="ARBA" id="ARBA00022692"/>
    </source>
</evidence>
<keyword evidence="3 7" id="KW-0813">Transport</keyword>
<dbReference type="PRINTS" id="PR00171">
    <property type="entry name" value="SUGRTRNSPORT"/>
</dbReference>
<feature type="compositionally biased region" description="Basic and acidic residues" evidence="8">
    <location>
        <begin position="526"/>
        <end position="537"/>
    </location>
</feature>
<evidence type="ECO:0000313" key="12">
    <source>
        <dbReference type="Proteomes" id="UP000612746"/>
    </source>
</evidence>
<feature type="transmembrane region" description="Helical" evidence="9">
    <location>
        <begin position="112"/>
        <end position="132"/>
    </location>
</feature>
<dbReference type="InterPro" id="IPR020846">
    <property type="entry name" value="MFS_dom"/>
</dbReference>
<evidence type="ECO:0000256" key="9">
    <source>
        <dbReference type="SAM" id="Phobius"/>
    </source>
</evidence>
<organism evidence="11 12">
    <name type="scientific">Umbelopsis vinacea</name>
    <dbReference type="NCBI Taxonomy" id="44442"/>
    <lineage>
        <taxon>Eukaryota</taxon>
        <taxon>Fungi</taxon>
        <taxon>Fungi incertae sedis</taxon>
        <taxon>Mucoromycota</taxon>
        <taxon>Mucoromycotina</taxon>
        <taxon>Umbelopsidomycetes</taxon>
        <taxon>Umbelopsidales</taxon>
        <taxon>Umbelopsidaceae</taxon>
        <taxon>Umbelopsis</taxon>
    </lineage>
</organism>
<keyword evidence="12" id="KW-1185">Reference proteome</keyword>
<keyword evidence="6 9" id="KW-0472">Membrane</keyword>
<feature type="domain" description="Major facilitator superfamily (MFS) profile" evidence="10">
    <location>
        <begin position="41"/>
        <end position="482"/>
    </location>
</feature>
<evidence type="ECO:0000256" key="6">
    <source>
        <dbReference type="ARBA" id="ARBA00023136"/>
    </source>
</evidence>
<dbReference type="Pfam" id="PF00083">
    <property type="entry name" value="Sugar_tr"/>
    <property type="match status" value="1"/>
</dbReference>
<dbReference type="NCBIfam" id="TIGR00879">
    <property type="entry name" value="SP"/>
    <property type="match status" value="1"/>
</dbReference>
<dbReference type="OrthoDB" id="4142200at2759"/>
<evidence type="ECO:0000313" key="11">
    <source>
        <dbReference type="EMBL" id="KAG2177619.1"/>
    </source>
</evidence>
<sequence>MGSNTISLWLAVCVSSLSATTFGYGEIFSHGSTSSSPNPLLTFVSLFSRYRNVHFMGVIGGVLGFASFQKHFNITAAQSANLNGNVVSLLQVGCLVGALSANFFGDRFGRRYSVMGYSIVFIVGGILQTIGLDIGMLYAGRILAGFGIGANSCLVPIYIAEISPQNLRGKLGTLWQVFIVFGIAISYWINYACKRTISSDNDLLWRLPLGLQCLWAVLVVFGMIPLTETPRWLIAHGHDDKARKSLRFLRGEDAEEEFAEISEGLRAESALGPVKWTDVISTANRKRLFIGCCLQMFQILTGSNVINYYSPTIFKSIGLSGDEADLLATGLYGTLKIFVTLFTAFFITDRVGRRKPLIFGGFGMAICMFMVGAMVKIMPLQTPDASIGATSYVGVVFIFLFACVYSMSWGPVVWVYTSEIFPTNIRAQAGSLYTAINWAFNAIIGKVGPLLLASIVYGTYFLFGSFCIIMAIYTFFLVPETKGIMLEAMPELFQGSAYKAKQLRANTDGENLSDEHLSASSASKNNFEEERIERSAL</sequence>
<feature type="transmembrane region" description="Helical" evidence="9">
    <location>
        <begin position="50"/>
        <end position="68"/>
    </location>
</feature>
<evidence type="ECO:0000256" key="5">
    <source>
        <dbReference type="ARBA" id="ARBA00022989"/>
    </source>
</evidence>
<dbReference type="AlphaFoldDB" id="A0A8H7PQC3"/>
<dbReference type="InterPro" id="IPR003663">
    <property type="entry name" value="Sugar/inositol_transpt"/>
</dbReference>
<feature type="transmembrane region" description="Helical" evidence="9">
    <location>
        <begin position="326"/>
        <end position="347"/>
    </location>
</feature>
<dbReference type="GO" id="GO:0016020">
    <property type="term" value="C:membrane"/>
    <property type="evidence" value="ECO:0007669"/>
    <property type="project" value="UniProtKB-SubCell"/>
</dbReference>
<feature type="transmembrane region" description="Helical" evidence="9">
    <location>
        <begin position="171"/>
        <end position="189"/>
    </location>
</feature>
<dbReference type="PROSITE" id="PS00217">
    <property type="entry name" value="SUGAR_TRANSPORT_2"/>
    <property type="match status" value="1"/>
</dbReference>
<dbReference type="InterPro" id="IPR036259">
    <property type="entry name" value="MFS_trans_sf"/>
</dbReference>
<keyword evidence="4 9" id="KW-0812">Transmembrane</keyword>
<feature type="transmembrane region" description="Helical" evidence="9">
    <location>
        <begin position="429"/>
        <end position="451"/>
    </location>
</feature>
<proteinExistence type="inferred from homology"/>
<dbReference type="Proteomes" id="UP000612746">
    <property type="component" value="Unassembled WGS sequence"/>
</dbReference>
<dbReference type="GO" id="GO:0005351">
    <property type="term" value="F:carbohydrate:proton symporter activity"/>
    <property type="evidence" value="ECO:0007669"/>
    <property type="project" value="TreeGrafter"/>
</dbReference>
<name>A0A8H7PQC3_9FUNG</name>
<feature type="transmembrane region" description="Helical" evidence="9">
    <location>
        <begin position="392"/>
        <end position="417"/>
    </location>
</feature>
<evidence type="ECO:0000256" key="8">
    <source>
        <dbReference type="SAM" id="MobiDB-lite"/>
    </source>
</evidence>
<evidence type="ECO:0000256" key="7">
    <source>
        <dbReference type="RuleBase" id="RU003346"/>
    </source>
</evidence>
<protein>
    <recommendedName>
        <fullName evidence="10">Major facilitator superfamily (MFS) profile domain-containing protein</fullName>
    </recommendedName>
</protein>
<feature type="transmembrane region" description="Helical" evidence="9">
    <location>
        <begin position="457"/>
        <end position="478"/>
    </location>
</feature>
<feature type="transmembrane region" description="Helical" evidence="9">
    <location>
        <begin position="209"/>
        <end position="226"/>
    </location>
</feature>
<dbReference type="PANTHER" id="PTHR48022">
    <property type="entry name" value="PLASTIDIC GLUCOSE TRANSPORTER 4"/>
    <property type="match status" value="1"/>
</dbReference>